<dbReference type="PROSITE" id="PS50112">
    <property type="entry name" value="PAS"/>
    <property type="match status" value="1"/>
</dbReference>
<reference evidence="3" key="1">
    <citation type="submission" date="2023-06" db="EMBL/GenBank/DDBJ databases">
        <title>Genome-scale phylogeny and comparative genomics of the fungal order Sordariales.</title>
        <authorList>
            <consortium name="Lawrence Berkeley National Laboratory"/>
            <person name="Hensen N."/>
            <person name="Bonometti L."/>
            <person name="Westerberg I."/>
            <person name="Brannstrom I.O."/>
            <person name="Guillou S."/>
            <person name="Cros-Aarteil S."/>
            <person name="Calhoun S."/>
            <person name="Haridas S."/>
            <person name="Kuo A."/>
            <person name="Mondo S."/>
            <person name="Pangilinan J."/>
            <person name="Riley R."/>
            <person name="Labutti K."/>
            <person name="Andreopoulos B."/>
            <person name="Lipzen A."/>
            <person name="Chen C."/>
            <person name="Yanf M."/>
            <person name="Daum C."/>
            <person name="Ng V."/>
            <person name="Clum A."/>
            <person name="Steindorff A."/>
            <person name="Ohm R."/>
            <person name="Martin F."/>
            <person name="Silar P."/>
            <person name="Natvig D."/>
            <person name="Lalanne C."/>
            <person name="Gautier V."/>
            <person name="Ament-Velasquez S.L."/>
            <person name="Kruys A."/>
            <person name="Hutchinson M.I."/>
            <person name="Powell A.J."/>
            <person name="Barry K."/>
            <person name="Miller A.N."/>
            <person name="Grigoriev I.V."/>
            <person name="Debuchy R."/>
            <person name="Gladieux P."/>
            <person name="Thoren M.H."/>
            <person name="Johannesson H."/>
        </authorList>
    </citation>
    <scope>NUCLEOTIDE SEQUENCE</scope>
    <source>
        <strain evidence="3">CBS 606.72</strain>
    </source>
</reference>
<keyword evidence="4" id="KW-1185">Reference proteome</keyword>
<dbReference type="InterPro" id="IPR000014">
    <property type="entry name" value="PAS"/>
</dbReference>
<feature type="compositionally biased region" description="Acidic residues" evidence="1">
    <location>
        <begin position="231"/>
        <end position="268"/>
    </location>
</feature>
<feature type="domain" description="PAS" evidence="2">
    <location>
        <begin position="17"/>
        <end position="66"/>
    </location>
</feature>
<dbReference type="Gene3D" id="3.30.450.20">
    <property type="entry name" value="PAS domain"/>
    <property type="match status" value="1"/>
</dbReference>
<dbReference type="NCBIfam" id="TIGR00229">
    <property type="entry name" value="sensory_box"/>
    <property type="match status" value="1"/>
</dbReference>
<organism evidence="3 4">
    <name type="scientific">Immersiella caudata</name>
    <dbReference type="NCBI Taxonomy" id="314043"/>
    <lineage>
        <taxon>Eukaryota</taxon>
        <taxon>Fungi</taxon>
        <taxon>Dikarya</taxon>
        <taxon>Ascomycota</taxon>
        <taxon>Pezizomycotina</taxon>
        <taxon>Sordariomycetes</taxon>
        <taxon>Sordariomycetidae</taxon>
        <taxon>Sordariales</taxon>
        <taxon>Lasiosphaeriaceae</taxon>
        <taxon>Immersiella</taxon>
    </lineage>
</organism>
<dbReference type="CDD" id="cd00130">
    <property type="entry name" value="PAS"/>
    <property type="match status" value="1"/>
</dbReference>
<proteinExistence type="predicted"/>
<name>A0AA39WQT6_9PEZI</name>
<evidence type="ECO:0000256" key="1">
    <source>
        <dbReference type="SAM" id="MobiDB-lite"/>
    </source>
</evidence>
<sequence>MDPQDQTFMTIHNLTPEANILFASESILDILGYHPDEVLNKSCFDYFHPDEVPLARSVHSRGVRLDKAAVLHYARIRARDGRWVSCECCFTIVHDVLVASTSIYSGDAKSEGRAITAPRVRRLFSSSPRDPRYHMLEHLSPKFKMPPTEREPRAALVLNRFTRNLSIMFATNAVTSILGLLPDELLHRPFYHCIQQNCLADAIACLESAKKNESIAYLRFWFRDPRQDDCVEPVEEEGDDDSTDVDSEDDPDERDSSTEDGMDVDDVDPSPRARGRHSSVPRYRPNAPHQMPTPPPSDGALTPLPNRRPDAFELEAVVSCTSDGLVVVLRRARPPIPDPQLPVVHPQSLFNYEKGLFAAPWSQQPIEPNYPPEMLYTFRAPFRPEFMPLQEHVKAAGGPPREQLMRSIQDVAVFTWAVCGINGNLASYGRGLPGRGAQPLEGLPVWDPTASSSAYQGPENQAVSRGFQPTGRNPGLGNIDYDTSCTAHRPSVQRYNSAPTLGAFVNERHAHTPNVISQPTGVGSSNRRAFQPRQSDLRCGDIERHTLHDLSPRLSCCDCPARQQCMDAAIPRVHNHDCASVSAPQGQYYSSREVRRRHR</sequence>
<evidence type="ECO:0000313" key="3">
    <source>
        <dbReference type="EMBL" id="KAK0619892.1"/>
    </source>
</evidence>
<dbReference type="Pfam" id="PF08447">
    <property type="entry name" value="PAS_3"/>
    <property type="match status" value="1"/>
</dbReference>
<evidence type="ECO:0000259" key="2">
    <source>
        <dbReference type="PROSITE" id="PS50112"/>
    </source>
</evidence>
<evidence type="ECO:0000313" key="4">
    <source>
        <dbReference type="Proteomes" id="UP001175000"/>
    </source>
</evidence>
<dbReference type="InterPro" id="IPR013655">
    <property type="entry name" value="PAS_fold_3"/>
</dbReference>
<protein>
    <recommendedName>
        <fullName evidence="2">PAS domain-containing protein</fullName>
    </recommendedName>
</protein>
<dbReference type="InterPro" id="IPR050933">
    <property type="entry name" value="Circadian_TF"/>
</dbReference>
<feature type="region of interest" description="Disordered" evidence="1">
    <location>
        <begin position="514"/>
        <end position="533"/>
    </location>
</feature>
<gene>
    <name evidence="3" type="ORF">B0T14DRAFT_218860</name>
</gene>
<dbReference type="EMBL" id="JAULSU010000004">
    <property type="protein sequence ID" value="KAK0619892.1"/>
    <property type="molecule type" value="Genomic_DNA"/>
</dbReference>
<comment type="caution">
    <text evidence="3">The sequence shown here is derived from an EMBL/GenBank/DDBJ whole genome shotgun (WGS) entry which is preliminary data.</text>
</comment>
<dbReference type="PANTHER" id="PTHR23042">
    <property type="entry name" value="CIRCADIAN PROTEIN CLOCK/ARNT/BMAL/PAS"/>
    <property type="match status" value="1"/>
</dbReference>
<dbReference type="InterPro" id="IPR035965">
    <property type="entry name" value="PAS-like_dom_sf"/>
</dbReference>
<dbReference type="AlphaFoldDB" id="A0AA39WQT6"/>
<feature type="region of interest" description="Disordered" evidence="1">
    <location>
        <begin position="231"/>
        <end position="307"/>
    </location>
</feature>
<dbReference type="Proteomes" id="UP001175000">
    <property type="component" value="Unassembled WGS sequence"/>
</dbReference>
<dbReference type="SUPFAM" id="SSF55785">
    <property type="entry name" value="PYP-like sensor domain (PAS domain)"/>
    <property type="match status" value="1"/>
</dbReference>
<accession>A0AA39WQT6</accession>